<keyword evidence="1" id="KW-0812">Transmembrane</keyword>
<feature type="transmembrane region" description="Helical" evidence="1">
    <location>
        <begin position="105"/>
        <end position="132"/>
    </location>
</feature>
<keyword evidence="1" id="KW-1133">Transmembrane helix</keyword>
<name>A0A0G4H464_VITBC</name>
<accession>A0A0G4H464</accession>
<keyword evidence="3" id="KW-1185">Reference proteome</keyword>
<protein>
    <submittedName>
        <fullName evidence="2">Uncharacterized protein</fullName>
    </submittedName>
</protein>
<dbReference type="VEuPathDB" id="CryptoDB:Vbra_10550"/>
<organism evidence="2 3">
    <name type="scientific">Vitrella brassicaformis (strain CCMP3155)</name>
    <dbReference type="NCBI Taxonomy" id="1169540"/>
    <lineage>
        <taxon>Eukaryota</taxon>
        <taxon>Sar</taxon>
        <taxon>Alveolata</taxon>
        <taxon>Colpodellida</taxon>
        <taxon>Vitrellaceae</taxon>
        <taxon>Vitrella</taxon>
    </lineage>
</organism>
<dbReference type="PhylomeDB" id="A0A0G4H464"/>
<gene>
    <name evidence="2" type="ORF">Vbra_10550</name>
</gene>
<dbReference type="AlphaFoldDB" id="A0A0G4H464"/>
<keyword evidence="1" id="KW-0472">Membrane</keyword>
<sequence>MRRSVGIRPDQTGVLSVSSKVVWVDKERIASPREYRTLISASRQPAACQRRAAPFWWDVYRRDWPGQCYRQFDEAPDGAKLTLQYPTDMIQKTLITQENPGVDTLVFGVGVGTFLAGMSIMAYTVCAGVAALTRRQPHHTQAPQ</sequence>
<dbReference type="Proteomes" id="UP000041254">
    <property type="component" value="Unassembled WGS sequence"/>
</dbReference>
<evidence type="ECO:0000313" key="2">
    <source>
        <dbReference type="EMBL" id="CEM38542.1"/>
    </source>
</evidence>
<evidence type="ECO:0000256" key="1">
    <source>
        <dbReference type="SAM" id="Phobius"/>
    </source>
</evidence>
<evidence type="ECO:0000313" key="3">
    <source>
        <dbReference type="Proteomes" id="UP000041254"/>
    </source>
</evidence>
<proteinExistence type="predicted"/>
<dbReference type="InParanoid" id="A0A0G4H464"/>
<reference evidence="2 3" key="1">
    <citation type="submission" date="2014-11" db="EMBL/GenBank/DDBJ databases">
        <authorList>
            <person name="Zhu J."/>
            <person name="Qi W."/>
            <person name="Song R."/>
        </authorList>
    </citation>
    <scope>NUCLEOTIDE SEQUENCE [LARGE SCALE GENOMIC DNA]</scope>
</reference>
<dbReference type="EMBL" id="CDMY01000989">
    <property type="protein sequence ID" value="CEM38542.1"/>
    <property type="molecule type" value="Genomic_DNA"/>
</dbReference>